<name>A0A4Y2MJS2_ARAVE</name>
<proteinExistence type="predicted"/>
<comment type="caution">
    <text evidence="1">The sequence shown here is derived from an EMBL/GenBank/DDBJ whole genome shotgun (WGS) entry which is preliminary data.</text>
</comment>
<dbReference type="PANTHER" id="PTHR47326:SF1">
    <property type="entry name" value="HTH PSQ-TYPE DOMAIN-CONTAINING PROTEIN"/>
    <property type="match status" value="1"/>
</dbReference>
<protein>
    <submittedName>
        <fullName evidence="1">Uncharacterized protein</fullName>
    </submittedName>
</protein>
<sequence>MSSRIEKEHDFLNRVTFSDEATFHVSNKMNKHNCSENPHTVQGVERNSPKINVWCALSRDTVMGPFLFVETSVTANIYLNMLKIYAIPQMQHLQPNVIFQPLLTGARIFEHFSIQLSLTDVGYSGLIA</sequence>
<gene>
    <name evidence="1" type="ORF">AVEN_58356_1</name>
</gene>
<dbReference type="Gene3D" id="3.30.420.10">
    <property type="entry name" value="Ribonuclease H-like superfamily/Ribonuclease H"/>
    <property type="match status" value="1"/>
</dbReference>
<reference evidence="1 2" key="1">
    <citation type="journal article" date="2019" name="Sci. Rep.">
        <title>Orb-weaving spider Araneus ventricosus genome elucidates the spidroin gene catalogue.</title>
        <authorList>
            <person name="Kono N."/>
            <person name="Nakamura H."/>
            <person name="Ohtoshi R."/>
            <person name="Moran D.A.P."/>
            <person name="Shinohara A."/>
            <person name="Yoshida Y."/>
            <person name="Fujiwara M."/>
            <person name="Mori M."/>
            <person name="Tomita M."/>
            <person name="Arakawa K."/>
        </authorList>
    </citation>
    <scope>NUCLEOTIDE SEQUENCE [LARGE SCALE GENOMIC DNA]</scope>
</reference>
<accession>A0A4Y2MJS2</accession>
<dbReference type="AlphaFoldDB" id="A0A4Y2MJS2"/>
<organism evidence="1 2">
    <name type="scientific">Araneus ventricosus</name>
    <name type="common">Orbweaver spider</name>
    <name type="synonym">Epeira ventricosa</name>
    <dbReference type="NCBI Taxonomy" id="182803"/>
    <lineage>
        <taxon>Eukaryota</taxon>
        <taxon>Metazoa</taxon>
        <taxon>Ecdysozoa</taxon>
        <taxon>Arthropoda</taxon>
        <taxon>Chelicerata</taxon>
        <taxon>Arachnida</taxon>
        <taxon>Araneae</taxon>
        <taxon>Araneomorphae</taxon>
        <taxon>Entelegynae</taxon>
        <taxon>Araneoidea</taxon>
        <taxon>Araneidae</taxon>
        <taxon>Araneus</taxon>
    </lineage>
</organism>
<evidence type="ECO:0000313" key="2">
    <source>
        <dbReference type="Proteomes" id="UP000499080"/>
    </source>
</evidence>
<dbReference type="GO" id="GO:0003676">
    <property type="term" value="F:nucleic acid binding"/>
    <property type="evidence" value="ECO:0007669"/>
    <property type="project" value="InterPro"/>
</dbReference>
<evidence type="ECO:0000313" key="1">
    <source>
        <dbReference type="EMBL" id="GBN27395.1"/>
    </source>
</evidence>
<dbReference type="InterPro" id="IPR036397">
    <property type="entry name" value="RNaseH_sf"/>
</dbReference>
<keyword evidence="2" id="KW-1185">Reference proteome</keyword>
<dbReference type="PANTHER" id="PTHR47326">
    <property type="entry name" value="TRANSPOSABLE ELEMENT TC3 TRANSPOSASE-LIKE PROTEIN"/>
    <property type="match status" value="1"/>
</dbReference>
<dbReference type="Proteomes" id="UP000499080">
    <property type="component" value="Unassembled WGS sequence"/>
</dbReference>
<dbReference type="EMBL" id="BGPR01007509">
    <property type="protein sequence ID" value="GBN27395.1"/>
    <property type="molecule type" value="Genomic_DNA"/>
</dbReference>